<dbReference type="GO" id="GO:0003677">
    <property type="term" value="F:DNA binding"/>
    <property type="evidence" value="ECO:0007669"/>
    <property type="project" value="UniProtKB-KW"/>
</dbReference>
<evidence type="ECO:0000313" key="6">
    <source>
        <dbReference type="EMBL" id="KRO29246.1"/>
    </source>
</evidence>
<dbReference type="SUPFAM" id="SSF56349">
    <property type="entry name" value="DNA breaking-rejoining enzymes"/>
    <property type="match status" value="1"/>
</dbReference>
<dbReference type="GO" id="GO:0015074">
    <property type="term" value="P:DNA integration"/>
    <property type="evidence" value="ECO:0007669"/>
    <property type="project" value="UniProtKB-KW"/>
</dbReference>
<evidence type="ECO:0000259" key="5">
    <source>
        <dbReference type="PROSITE" id="PS51898"/>
    </source>
</evidence>
<dbReference type="EMBL" id="AYGX02000015">
    <property type="protein sequence ID" value="KRO29246.1"/>
    <property type="molecule type" value="Genomic_DNA"/>
</dbReference>
<sequence length="422" mass="48391">MATISKYQLKNGKTRYQYNIYAGTDKGTGQRKKIHRRGFTSYKSASDAAKLVEAEIISNKRNVTPQKAWNLGEFLDYWITHLKLNVKEGTRIVHRENIETYIKPRIGSYPLTEYTLVEHQRFINGLFSEKGVGRKKQGLSWATVKSINGTLSNALKKATQLGFIESNPTIGVEFSRKFKPQKRELRYYTLDEVNIFLETAKQEQQPSWYPFFLLMFDCGLRLGEDLALRWSRVDFNKRTLTIDQNRLYRAEADQKRQLRESGEVIDDSYLSITLDNPKTEHSSRNVPLTARAYTALLELRNKQSALQKVVTINPNLQSDPSSDFVFRRFYLTAGNVGEPISSRGAEGAMKRIAKNAGLKHLNVHGCRHSFAVRLREAGVDMENIRDLMGHVDLTTTRMYAEVTPKIKEDAMSKLEDYLNSSN</sequence>
<dbReference type="Gene3D" id="1.10.150.130">
    <property type="match status" value="1"/>
</dbReference>
<dbReference type="Pfam" id="PF14657">
    <property type="entry name" value="Arm-DNA-bind_4"/>
    <property type="match status" value="1"/>
</dbReference>
<accession>A0A0R2NU68</accession>
<dbReference type="PANTHER" id="PTHR30349:SF41">
    <property type="entry name" value="INTEGRASE_RECOMBINASE PROTEIN MJ0367-RELATED"/>
    <property type="match status" value="1"/>
</dbReference>
<dbReference type="RefSeq" id="WP_024625834.1">
    <property type="nucleotide sequence ID" value="NZ_AYGX02000015.1"/>
</dbReference>
<protein>
    <submittedName>
        <fullName evidence="6">Integrase</fullName>
    </submittedName>
</protein>
<evidence type="ECO:0000256" key="4">
    <source>
        <dbReference type="ARBA" id="ARBA00023172"/>
    </source>
</evidence>
<dbReference type="Proteomes" id="UP000050920">
    <property type="component" value="Unassembled WGS sequence"/>
</dbReference>
<dbReference type="InterPro" id="IPR004107">
    <property type="entry name" value="Integrase_SAM-like_N"/>
</dbReference>
<evidence type="ECO:0000256" key="1">
    <source>
        <dbReference type="ARBA" id="ARBA00008857"/>
    </source>
</evidence>
<keyword evidence="4" id="KW-0233">DNA recombination</keyword>
<keyword evidence="2" id="KW-0229">DNA integration</keyword>
<evidence type="ECO:0000256" key="2">
    <source>
        <dbReference type="ARBA" id="ARBA00022908"/>
    </source>
</evidence>
<reference evidence="6 7" key="1">
    <citation type="journal article" date="2015" name="Genome Announc.">
        <title>Expanding the biotechnology potential of lactobacilli through comparative genomics of 213 strains and associated genera.</title>
        <authorList>
            <person name="Sun Z."/>
            <person name="Harris H.M."/>
            <person name="McCann A."/>
            <person name="Guo C."/>
            <person name="Argimon S."/>
            <person name="Zhang W."/>
            <person name="Yang X."/>
            <person name="Jeffery I.B."/>
            <person name="Cooney J.C."/>
            <person name="Kagawa T.F."/>
            <person name="Liu W."/>
            <person name="Song Y."/>
            <person name="Salvetti E."/>
            <person name="Wrobel A."/>
            <person name="Rasinkangas P."/>
            <person name="Parkhill J."/>
            <person name="Rea M.C."/>
            <person name="O'Sullivan O."/>
            <person name="Ritari J."/>
            <person name="Douillard F.P."/>
            <person name="Paul Ross R."/>
            <person name="Yang R."/>
            <person name="Briner A.E."/>
            <person name="Felis G.E."/>
            <person name="de Vos W.M."/>
            <person name="Barrangou R."/>
            <person name="Klaenhammer T.R."/>
            <person name="Caufield P.W."/>
            <person name="Cui Y."/>
            <person name="Zhang H."/>
            <person name="O'Toole P.W."/>
        </authorList>
    </citation>
    <scope>NUCLEOTIDE SEQUENCE [LARGE SCALE GENOMIC DNA]</scope>
    <source>
        <strain evidence="6 7">DSM 21115</strain>
    </source>
</reference>
<dbReference type="InterPro" id="IPR028259">
    <property type="entry name" value="AP2-like_int_N"/>
</dbReference>
<keyword evidence="3" id="KW-0238">DNA-binding</keyword>
<organism evidence="6 7">
    <name type="scientific">Lactiplantibacillus fabifermentans DSM 21115</name>
    <dbReference type="NCBI Taxonomy" id="1413187"/>
    <lineage>
        <taxon>Bacteria</taxon>
        <taxon>Bacillati</taxon>
        <taxon>Bacillota</taxon>
        <taxon>Bacilli</taxon>
        <taxon>Lactobacillales</taxon>
        <taxon>Lactobacillaceae</taxon>
        <taxon>Lactiplantibacillus</taxon>
    </lineage>
</organism>
<dbReference type="GO" id="GO:0006310">
    <property type="term" value="P:DNA recombination"/>
    <property type="evidence" value="ECO:0007669"/>
    <property type="project" value="UniProtKB-KW"/>
</dbReference>
<dbReference type="Gene3D" id="1.10.443.10">
    <property type="entry name" value="Intergrase catalytic core"/>
    <property type="match status" value="1"/>
</dbReference>
<dbReference type="AlphaFoldDB" id="A0A0R2NU68"/>
<dbReference type="Pfam" id="PF00589">
    <property type="entry name" value="Phage_integrase"/>
    <property type="match status" value="1"/>
</dbReference>
<gene>
    <name evidence="6" type="ORF">DY78_GL001251</name>
</gene>
<dbReference type="InterPro" id="IPR050090">
    <property type="entry name" value="Tyrosine_recombinase_XerCD"/>
</dbReference>
<proteinExistence type="inferred from homology"/>
<feature type="domain" description="Tyr recombinase" evidence="5">
    <location>
        <begin position="183"/>
        <end position="412"/>
    </location>
</feature>
<comment type="similarity">
    <text evidence="1">Belongs to the 'phage' integrase family.</text>
</comment>
<keyword evidence="7" id="KW-1185">Reference proteome</keyword>
<dbReference type="InterPro" id="IPR010998">
    <property type="entry name" value="Integrase_recombinase_N"/>
</dbReference>
<dbReference type="PROSITE" id="PS51898">
    <property type="entry name" value="TYR_RECOMBINASE"/>
    <property type="match status" value="1"/>
</dbReference>
<evidence type="ECO:0000256" key="3">
    <source>
        <dbReference type="ARBA" id="ARBA00023125"/>
    </source>
</evidence>
<dbReference type="InterPro" id="IPR013762">
    <property type="entry name" value="Integrase-like_cat_sf"/>
</dbReference>
<dbReference type="Pfam" id="PF14659">
    <property type="entry name" value="Phage_int_SAM_3"/>
    <property type="match status" value="1"/>
</dbReference>
<name>A0A0R2NU68_9LACO</name>
<dbReference type="CDD" id="cd01189">
    <property type="entry name" value="INT_ICEBs1_C_like"/>
    <property type="match status" value="1"/>
</dbReference>
<dbReference type="InterPro" id="IPR002104">
    <property type="entry name" value="Integrase_catalytic"/>
</dbReference>
<evidence type="ECO:0000313" key="7">
    <source>
        <dbReference type="Proteomes" id="UP000050920"/>
    </source>
</evidence>
<dbReference type="PANTHER" id="PTHR30349">
    <property type="entry name" value="PHAGE INTEGRASE-RELATED"/>
    <property type="match status" value="1"/>
</dbReference>
<dbReference type="InterPro" id="IPR011010">
    <property type="entry name" value="DNA_brk_join_enz"/>
</dbReference>
<comment type="caution">
    <text evidence="6">The sequence shown here is derived from an EMBL/GenBank/DDBJ whole genome shotgun (WGS) entry which is preliminary data.</text>
</comment>